<dbReference type="AlphaFoldDB" id="A0A858RCU9"/>
<dbReference type="Proteomes" id="UP000501812">
    <property type="component" value="Chromosome"/>
</dbReference>
<dbReference type="KEGG" id="luo:HHL09_01260"/>
<dbReference type="Pfam" id="PF09992">
    <property type="entry name" value="NAGPA"/>
    <property type="match status" value="1"/>
</dbReference>
<keyword evidence="1" id="KW-0732">Signal</keyword>
<evidence type="ECO:0000256" key="1">
    <source>
        <dbReference type="SAM" id="SignalP"/>
    </source>
</evidence>
<feature type="signal peptide" evidence="1">
    <location>
        <begin position="1"/>
        <end position="17"/>
    </location>
</feature>
<reference evidence="3 4" key="1">
    <citation type="submission" date="2020-04" db="EMBL/GenBank/DDBJ databases">
        <title>Luteolibacter sp. G-1-1-1 isolated from soil.</title>
        <authorList>
            <person name="Dahal R.H."/>
        </authorList>
    </citation>
    <scope>NUCLEOTIDE SEQUENCE [LARGE SCALE GENOMIC DNA]</scope>
    <source>
        <strain evidence="3 4">G-1-1-1</strain>
    </source>
</reference>
<organism evidence="3 4">
    <name type="scientific">Luteolibacter luteus</name>
    <dbReference type="NCBI Taxonomy" id="2728835"/>
    <lineage>
        <taxon>Bacteria</taxon>
        <taxon>Pseudomonadati</taxon>
        <taxon>Verrucomicrobiota</taxon>
        <taxon>Verrucomicrobiia</taxon>
        <taxon>Verrucomicrobiales</taxon>
        <taxon>Verrucomicrobiaceae</taxon>
        <taxon>Luteolibacter</taxon>
    </lineage>
</organism>
<dbReference type="PANTHER" id="PTHR40446">
    <property type="entry name" value="N-ACETYLGLUCOSAMINE-1-PHOSPHODIESTER ALPHA-N-ACETYLGLUCOSAMINIDASE"/>
    <property type="match status" value="1"/>
</dbReference>
<dbReference type="RefSeq" id="WP_169452692.1">
    <property type="nucleotide sequence ID" value="NZ_CP051774.1"/>
</dbReference>
<protein>
    <recommendedName>
        <fullName evidence="2">Phosphodiester glycosidase domain-containing protein</fullName>
    </recommendedName>
</protein>
<evidence type="ECO:0000313" key="3">
    <source>
        <dbReference type="EMBL" id="QJE94471.1"/>
    </source>
</evidence>
<accession>A0A858RCU9</accession>
<name>A0A858RCU9_9BACT</name>
<dbReference type="InterPro" id="IPR018711">
    <property type="entry name" value="NAGPA"/>
</dbReference>
<keyword evidence="4" id="KW-1185">Reference proteome</keyword>
<proteinExistence type="predicted"/>
<feature type="chain" id="PRO_5032754355" description="Phosphodiester glycosidase domain-containing protein" evidence="1">
    <location>
        <begin position="18"/>
        <end position="239"/>
    </location>
</feature>
<gene>
    <name evidence="3" type="ORF">HHL09_01260</name>
</gene>
<dbReference type="EMBL" id="CP051774">
    <property type="protein sequence ID" value="QJE94471.1"/>
    <property type="molecule type" value="Genomic_DNA"/>
</dbReference>
<evidence type="ECO:0000313" key="4">
    <source>
        <dbReference type="Proteomes" id="UP000501812"/>
    </source>
</evidence>
<sequence>MKALICVIFAACGSLGAAVKEQPVEHAGVKFRVVKVAPEVVRLVWKDAGEAPFRSFERVQTAFSAQGKVVKFVMNAGIFEPGGIPSGLHVENGKELRPLNQAAGKGNFFLKPNGVFSIDRAGKARVWECAAYAAVATHPQLALQSGPLLLHGGKRHPAFKEGSENKLVRNGVGVDAQGQVVFAITAKGERVNLWDFAGLFLQLGCKDALFLDGDISQMSVNPSGPPPGNQFGAMLVIVE</sequence>
<evidence type="ECO:0000259" key="2">
    <source>
        <dbReference type="Pfam" id="PF09992"/>
    </source>
</evidence>
<feature type="domain" description="Phosphodiester glycosidase" evidence="2">
    <location>
        <begin position="70"/>
        <end position="218"/>
    </location>
</feature>
<dbReference type="PANTHER" id="PTHR40446:SF2">
    <property type="entry name" value="N-ACETYLGLUCOSAMINE-1-PHOSPHODIESTER ALPHA-N-ACETYLGLUCOSAMINIDASE"/>
    <property type="match status" value="1"/>
</dbReference>